<dbReference type="EMBL" id="JAHWXT010000002">
    <property type="protein sequence ID" value="MCF0264381.1"/>
    <property type="molecule type" value="Genomic_DNA"/>
</dbReference>
<gene>
    <name evidence="1" type="ORF">KW868_07890</name>
</gene>
<dbReference type="AlphaFoldDB" id="A0A8X8GPW0"/>
<accession>A0A8X8GPW0</accession>
<evidence type="ECO:0000313" key="2">
    <source>
        <dbReference type="Proteomes" id="UP000887320"/>
    </source>
</evidence>
<dbReference type="RefSeq" id="WP_151957504.1">
    <property type="nucleotide sequence ID" value="NZ_BKVV01000058.1"/>
</dbReference>
<sequence length="158" mass="17744">MNVLELIKFLGHSSVYAEFNDFLTQHDVNNRPKISRALDTIIAIQGQGLSMSFDIDAEASGITPKSEGTFIFSQLEIRLFGDEKKNGLYSGPLPYELKANDSREAIVKKLGTPKRRMPEIDNYYIDGVVWTVAFDGDHLEFLQLSIPSNGKRKYGLCP</sequence>
<reference evidence="1" key="1">
    <citation type="submission" date="2021-07" db="EMBL/GenBank/DDBJ databases">
        <authorList>
            <person name="Fernandez M."/>
            <person name="Pereira P."/>
            <person name="Torres Tejerizo G.A."/>
            <person name="Gonzalez P."/>
            <person name="Agostini E."/>
        </authorList>
    </citation>
    <scope>NUCLEOTIDE SEQUENCE</scope>
    <source>
        <strain evidence="1">SFC 500-1A</strain>
    </source>
</reference>
<comment type="caution">
    <text evidence="1">The sequence shown here is derived from an EMBL/GenBank/DDBJ whole genome shotgun (WGS) entry which is preliminary data.</text>
</comment>
<proteinExistence type="predicted"/>
<organism evidence="1 2">
    <name type="scientific">Acinetobacter guillouiae</name>
    <name type="common">Acinetobacter genomosp. 11</name>
    <dbReference type="NCBI Taxonomy" id="106649"/>
    <lineage>
        <taxon>Bacteria</taxon>
        <taxon>Pseudomonadati</taxon>
        <taxon>Pseudomonadota</taxon>
        <taxon>Gammaproteobacteria</taxon>
        <taxon>Moraxellales</taxon>
        <taxon>Moraxellaceae</taxon>
        <taxon>Acinetobacter</taxon>
    </lineage>
</organism>
<name>A0A8X8GPW0_ACIGI</name>
<protein>
    <submittedName>
        <fullName evidence="1">Uncharacterized protein</fullName>
    </submittedName>
</protein>
<evidence type="ECO:0000313" key="1">
    <source>
        <dbReference type="EMBL" id="MCF0264381.1"/>
    </source>
</evidence>
<dbReference type="Proteomes" id="UP000887320">
    <property type="component" value="Unassembled WGS sequence"/>
</dbReference>